<evidence type="ECO:0000313" key="3">
    <source>
        <dbReference type="EMBL" id="KZT23807.1"/>
    </source>
</evidence>
<dbReference type="AlphaFoldDB" id="A0A165RH98"/>
<keyword evidence="1" id="KW-0472">Membrane</keyword>
<dbReference type="InterPro" id="IPR045340">
    <property type="entry name" value="DUF6533"/>
</dbReference>
<keyword evidence="1" id="KW-0812">Transmembrane</keyword>
<gene>
    <name evidence="3" type="ORF">NEOLEDRAFT_516964</name>
</gene>
<dbReference type="Proteomes" id="UP000076761">
    <property type="component" value="Unassembled WGS sequence"/>
</dbReference>
<evidence type="ECO:0000259" key="2">
    <source>
        <dbReference type="Pfam" id="PF20151"/>
    </source>
</evidence>
<dbReference type="OrthoDB" id="3206101at2759"/>
<feature type="domain" description="DUF6533" evidence="2">
    <location>
        <begin position="20"/>
        <end position="64"/>
    </location>
</feature>
<feature type="transmembrane region" description="Helical" evidence="1">
    <location>
        <begin position="235"/>
        <end position="254"/>
    </location>
</feature>
<dbReference type="InParanoid" id="A0A165RH98"/>
<proteinExistence type="predicted"/>
<feature type="transmembrane region" description="Helical" evidence="1">
    <location>
        <begin position="209"/>
        <end position="229"/>
    </location>
</feature>
<accession>A0A165RH98</accession>
<sequence length="290" mass="32467">MKLPELSEAEMIYGLQACNYSAMGALCFTFWDIVITLEDEVREVWQGPWTLLKILCLFLRYYSLFCQLLAAVVTMKVTAGLNLSQHGCKIWLLFQGASSGVLMVLCQFILMIRVSALYRSNRPLLIFLRLFYVAEVITLTLLLSLSQPDIKYGAHCVAIEFPLSAVGFGLVPLLFDTTLFALTMKKFYMTIKEGWGRESVVARFMQDGIWAYALPFLIITINTGLLASLNSALSSVAYSWLIAIPPFAGYRLILNMSHLLRAPRGRANPELDFTTADAGHRLGLIPDDAQ</sequence>
<feature type="transmembrane region" description="Helical" evidence="1">
    <location>
        <begin position="165"/>
        <end position="188"/>
    </location>
</feature>
<reference evidence="3 4" key="1">
    <citation type="journal article" date="2016" name="Mol. Biol. Evol.">
        <title>Comparative Genomics of Early-Diverging Mushroom-Forming Fungi Provides Insights into the Origins of Lignocellulose Decay Capabilities.</title>
        <authorList>
            <person name="Nagy L.G."/>
            <person name="Riley R."/>
            <person name="Tritt A."/>
            <person name="Adam C."/>
            <person name="Daum C."/>
            <person name="Floudas D."/>
            <person name="Sun H."/>
            <person name="Yadav J.S."/>
            <person name="Pangilinan J."/>
            <person name="Larsson K.H."/>
            <person name="Matsuura K."/>
            <person name="Barry K."/>
            <person name="Labutti K."/>
            <person name="Kuo R."/>
            <person name="Ohm R.A."/>
            <person name="Bhattacharya S.S."/>
            <person name="Shirouzu T."/>
            <person name="Yoshinaga Y."/>
            <person name="Martin F.M."/>
            <person name="Grigoriev I.V."/>
            <person name="Hibbett D.S."/>
        </authorList>
    </citation>
    <scope>NUCLEOTIDE SEQUENCE [LARGE SCALE GENOMIC DNA]</scope>
    <source>
        <strain evidence="3 4">HHB14362 ss-1</strain>
    </source>
</reference>
<feature type="transmembrane region" description="Helical" evidence="1">
    <location>
        <begin position="90"/>
        <end position="112"/>
    </location>
</feature>
<feature type="transmembrane region" description="Helical" evidence="1">
    <location>
        <begin position="124"/>
        <end position="145"/>
    </location>
</feature>
<protein>
    <recommendedName>
        <fullName evidence="2">DUF6533 domain-containing protein</fullName>
    </recommendedName>
</protein>
<dbReference type="STRING" id="1314782.A0A165RH98"/>
<dbReference type="Pfam" id="PF20151">
    <property type="entry name" value="DUF6533"/>
    <property type="match status" value="1"/>
</dbReference>
<feature type="transmembrane region" description="Helical" evidence="1">
    <location>
        <begin position="49"/>
        <end position="70"/>
    </location>
</feature>
<keyword evidence="1" id="KW-1133">Transmembrane helix</keyword>
<name>A0A165RH98_9AGAM</name>
<evidence type="ECO:0000256" key="1">
    <source>
        <dbReference type="SAM" id="Phobius"/>
    </source>
</evidence>
<organism evidence="3 4">
    <name type="scientific">Neolentinus lepideus HHB14362 ss-1</name>
    <dbReference type="NCBI Taxonomy" id="1314782"/>
    <lineage>
        <taxon>Eukaryota</taxon>
        <taxon>Fungi</taxon>
        <taxon>Dikarya</taxon>
        <taxon>Basidiomycota</taxon>
        <taxon>Agaricomycotina</taxon>
        <taxon>Agaricomycetes</taxon>
        <taxon>Gloeophyllales</taxon>
        <taxon>Gloeophyllaceae</taxon>
        <taxon>Neolentinus</taxon>
    </lineage>
</organism>
<dbReference type="EMBL" id="KV425582">
    <property type="protein sequence ID" value="KZT23807.1"/>
    <property type="molecule type" value="Genomic_DNA"/>
</dbReference>
<evidence type="ECO:0000313" key="4">
    <source>
        <dbReference type="Proteomes" id="UP000076761"/>
    </source>
</evidence>
<feature type="transmembrane region" description="Helical" evidence="1">
    <location>
        <begin position="20"/>
        <end position="37"/>
    </location>
</feature>
<keyword evidence="4" id="KW-1185">Reference proteome</keyword>